<evidence type="ECO:0000259" key="3">
    <source>
        <dbReference type="Pfam" id="PF11141"/>
    </source>
</evidence>
<dbReference type="Pfam" id="PF11141">
    <property type="entry name" value="DUF2914"/>
    <property type="match status" value="1"/>
</dbReference>
<protein>
    <recommendedName>
        <fullName evidence="7">DUF2914 domain-containing protein</fullName>
    </recommendedName>
</protein>
<keyword evidence="6" id="KW-1185">Reference proteome</keyword>
<evidence type="ECO:0000313" key="6">
    <source>
        <dbReference type="Proteomes" id="UP000583387"/>
    </source>
</evidence>
<accession>A0A7U7EJX2</accession>
<name>A0A7U7EJX2_9GAMM</name>
<dbReference type="InterPro" id="IPR022606">
    <property type="entry name" value="DUF2914"/>
</dbReference>
<dbReference type="RefSeq" id="WP_187669752.1">
    <property type="nucleotide sequence ID" value="NZ_CAJFCI010000019.1"/>
</dbReference>
<feature type="region of interest" description="Disordered" evidence="1">
    <location>
        <begin position="340"/>
        <end position="427"/>
    </location>
</feature>
<keyword evidence="2" id="KW-1133">Transmembrane helix</keyword>
<evidence type="ECO:0000313" key="5">
    <source>
        <dbReference type="EMBL" id="CAD5106383.1"/>
    </source>
</evidence>
<feature type="domain" description="DUF5924" evidence="4">
    <location>
        <begin position="6"/>
        <end position="261"/>
    </location>
</feature>
<keyword evidence="2" id="KW-0812">Transmembrane</keyword>
<dbReference type="Pfam" id="PF19346">
    <property type="entry name" value="DUF5924"/>
    <property type="match status" value="1"/>
</dbReference>
<feature type="domain" description="DUF2914" evidence="3">
    <location>
        <begin position="272"/>
        <end position="337"/>
    </location>
</feature>
<dbReference type="InterPro" id="IPR045968">
    <property type="entry name" value="DUF5924"/>
</dbReference>
<gene>
    <name evidence="5" type="ORF">PSEWESI4_00644</name>
</gene>
<feature type="transmembrane region" description="Helical" evidence="2">
    <location>
        <begin position="199"/>
        <end position="219"/>
    </location>
</feature>
<sequence length="427" mass="46910">MIPPLWKVHIARLIALLQRYPGVVAAFGFASGVASFVLVDRHSRSATVMAVIMLASWLWLVLEGLFTRVLARLIRREIPQPLLRYGTQMIHQESLFFVLPFFFFTTTWNSGQALFTGLLGLGALVSIIDPLYFKGLVPRRWLYLALHTLTLFAVVLTALPVILHLTTAESYKLALGVAVALSFPSLLATFPVQRWWRGLALIALTLALGGAGWLLRSWVPPATLWLTEVAVTNQLDNRNRAPGESLREIDVARLRAQGLYAYTAISAPRGLDERIYHVWRKDGQEVDRIALDIRGGRKAGYRAWTHKRNFPAQPAGDWQVRVITENDQLIGVLRFKVVEKSEARDSRERSGKAPALPPSPAPHPSPLPEGEGTGRSGGHAPESSPDEAPALPPASALHPSPLPEGEGTGRSGGHASESSPDEIRDAE</sequence>
<evidence type="ECO:0000256" key="2">
    <source>
        <dbReference type="SAM" id="Phobius"/>
    </source>
</evidence>
<evidence type="ECO:0000256" key="1">
    <source>
        <dbReference type="SAM" id="MobiDB-lite"/>
    </source>
</evidence>
<feature type="transmembrane region" description="Helical" evidence="2">
    <location>
        <begin position="45"/>
        <end position="70"/>
    </location>
</feature>
<dbReference type="EMBL" id="CAJFCI010000019">
    <property type="protein sequence ID" value="CAD5106383.1"/>
    <property type="molecule type" value="Genomic_DNA"/>
</dbReference>
<evidence type="ECO:0000259" key="4">
    <source>
        <dbReference type="Pfam" id="PF19346"/>
    </source>
</evidence>
<feature type="transmembrane region" description="Helical" evidence="2">
    <location>
        <begin position="171"/>
        <end position="192"/>
    </location>
</feature>
<reference evidence="5 6" key="1">
    <citation type="submission" date="2020-08" db="EMBL/GenBank/DDBJ databases">
        <authorList>
            <person name="Criscuolo A."/>
        </authorList>
    </citation>
    <scope>NUCLEOTIDE SEQUENCE [LARGE SCALE GENOMIC DNA]</scope>
    <source>
        <strain evidence="5">CIP111764</strain>
    </source>
</reference>
<feature type="compositionally biased region" description="Low complexity" evidence="1">
    <location>
        <begin position="380"/>
        <end position="399"/>
    </location>
</feature>
<comment type="caution">
    <text evidence="5">The sequence shown here is derived from an EMBL/GenBank/DDBJ whole genome shotgun (WGS) entry which is preliminary data.</text>
</comment>
<proteinExistence type="predicted"/>
<feature type="compositionally biased region" description="Pro residues" evidence="1">
    <location>
        <begin position="355"/>
        <end position="367"/>
    </location>
</feature>
<dbReference type="Proteomes" id="UP000583387">
    <property type="component" value="Unassembled WGS sequence"/>
</dbReference>
<feature type="transmembrane region" description="Helical" evidence="2">
    <location>
        <begin position="90"/>
        <end position="108"/>
    </location>
</feature>
<feature type="transmembrane region" description="Helical" evidence="2">
    <location>
        <begin position="20"/>
        <end position="39"/>
    </location>
</feature>
<feature type="transmembrane region" description="Helical" evidence="2">
    <location>
        <begin position="144"/>
        <end position="165"/>
    </location>
</feature>
<evidence type="ECO:0008006" key="7">
    <source>
        <dbReference type="Google" id="ProtNLM"/>
    </source>
</evidence>
<organism evidence="5 6">
    <name type="scientific">Zestomonas carbonaria</name>
    <dbReference type="NCBI Taxonomy" id="2762745"/>
    <lineage>
        <taxon>Bacteria</taxon>
        <taxon>Pseudomonadati</taxon>
        <taxon>Pseudomonadota</taxon>
        <taxon>Gammaproteobacteria</taxon>
        <taxon>Pseudomonadales</taxon>
        <taxon>Pseudomonadaceae</taxon>
        <taxon>Zestomonas</taxon>
    </lineage>
</organism>
<feature type="transmembrane region" description="Helical" evidence="2">
    <location>
        <begin position="114"/>
        <end position="132"/>
    </location>
</feature>
<feature type="compositionally biased region" description="Basic and acidic residues" evidence="1">
    <location>
        <begin position="340"/>
        <end position="351"/>
    </location>
</feature>
<keyword evidence="2" id="KW-0472">Membrane</keyword>
<dbReference type="AlphaFoldDB" id="A0A7U7EJX2"/>